<dbReference type="VEuPathDB" id="FungiDB:CJJ07_003504"/>
<dbReference type="GO" id="GO:0000932">
    <property type="term" value="C:P-body"/>
    <property type="evidence" value="ECO:0007669"/>
    <property type="project" value="TreeGrafter"/>
</dbReference>
<dbReference type="GO" id="GO:0003723">
    <property type="term" value="F:RNA binding"/>
    <property type="evidence" value="ECO:0007669"/>
    <property type="project" value="InterPro"/>
</dbReference>
<feature type="domain" description="RNB" evidence="3">
    <location>
        <begin position="617"/>
        <end position="984"/>
    </location>
</feature>
<dbReference type="GO" id="GO:0000175">
    <property type="term" value="F:3'-5'-RNA exonuclease activity"/>
    <property type="evidence" value="ECO:0007669"/>
    <property type="project" value="TreeGrafter"/>
</dbReference>
<dbReference type="VEuPathDB" id="FungiDB:CJI96_0004709"/>
<reference evidence="4" key="1">
    <citation type="journal article" date="2017" name="Clin. Infect. Dis.">
        <title>Simultaneous emergence of multidrug-resistant Candida auris on 3 continents confirmed by whole-genome sequencing and epidemiological analyses.</title>
        <authorList>
            <person name="Lockhart S.R."/>
            <person name="Etienne K.A."/>
            <person name="Vallabhaneni S."/>
            <person name="Farooqi J."/>
            <person name="Chowdhary A."/>
            <person name="Govender N.P."/>
            <person name="Colombo A.L."/>
            <person name="Calvo B."/>
            <person name="Cuomo C.A."/>
            <person name="Desjardins C.A."/>
            <person name="Berkow E.L."/>
            <person name="Castanheira M."/>
            <person name="Magobo R.E."/>
            <person name="Jabeen K."/>
            <person name="Asghar R.J."/>
            <person name="Meis J.F."/>
            <person name="Jackson B."/>
            <person name="Chiller T."/>
            <person name="Litvintseva A.P."/>
        </authorList>
    </citation>
    <scope>NUCLEOTIDE SEQUENCE [LARGE SCALE GENOMIC DNA]</scope>
    <source>
        <strain evidence="4">B8441</strain>
    </source>
</reference>
<proteinExistence type="inferred from homology"/>
<dbReference type="PROSITE" id="PS01175">
    <property type="entry name" value="RIBONUCLEASE_II"/>
    <property type="match status" value="1"/>
</dbReference>
<dbReference type="GO" id="GO:0006402">
    <property type="term" value="P:mRNA catabolic process"/>
    <property type="evidence" value="ECO:0007669"/>
    <property type="project" value="TreeGrafter"/>
</dbReference>
<dbReference type="STRING" id="498019.A0A2H0ZDW6"/>
<feature type="region of interest" description="Disordered" evidence="2">
    <location>
        <begin position="198"/>
        <end position="234"/>
    </location>
</feature>
<reference evidence="4" key="2">
    <citation type="submission" date="2017-11" db="EMBL/GenBank/DDBJ databases">
        <title>Candida auris genome assembly and annotation.</title>
        <authorList>
            <person name="Munoz J.F."/>
            <person name="Gade L.G."/>
            <person name="Chow N.A."/>
            <person name="Litvintseva A.P."/>
            <person name="Loparev V.N."/>
            <person name="Cuomo C.A."/>
        </authorList>
    </citation>
    <scope>NUCLEOTIDE SEQUENCE</scope>
    <source>
        <strain evidence="4">B8441</strain>
    </source>
</reference>
<evidence type="ECO:0000259" key="3">
    <source>
        <dbReference type="SMART" id="SM00955"/>
    </source>
</evidence>
<dbReference type="EMBL" id="PEKT02000010">
    <property type="protein sequence ID" value="PIS48815.1"/>
    <property type="molecule type" value="Genomic_DNA"/>
</dbReference>
<dbReference type="InterPro" id="IPR050180">
    <property type="entry name" value="RNR_Ribonuclease"/>
</dbReference>
<evidence type="ECO:0000313" key="4">
    <source>
        <dbReference type="EMBL" id="PIS48815.1"/>
    </source>
</evidence>
<dbReference type="InterPro" id="IPR001900">
    <property type="entry name" value="RNase_II/R"/>
</dbReference>
<dbReference type="SMART" id="SM00955">
    <property type="entry name" value="RNB"/>
    <property type="match status" value="1"/>
</dbReference>
<gene>
    <name evidence="4" type="ORF">B9J08_005521</name>
    <name evidence="5" type="ORF">CA7LBN_003307</name>
</gene>
<comment type="similarity">
    <text evidence="1">Belongs to the RNR ribonuclease family.</text>
</comment>
<dbReference type="VEuPathDB" id="FungiDB:CJJ09_003809"/>
<evidence type="ECO:0000256" key="2">
    <source>
        <dbReference type="SAM" id="MobiDB-lite"/>
    </source>
</evidence>
<accession>A0A2H0ZDW6</accession>
<organism evidence="4">
    <name type="scientific">Candidozyma auris</name>
    <name type="common">Yeast</name>
    <name type="synonym">Candida auris</name>
    <dbReference type="NCBI Taxonomy" id="498019"/>
    <lineage>
        <taxon>Eukaryota</taxon>
        <taxon>Fungi</taxon>
        <taxon>Dikarya</taxon>
        <taxon>Ascomycota</taxon>
        <taxon>Saccharomycotina</taxon>
        <taxon>Pichiomycetes</taxon>
        <taxon>Metschnikowiaceae</taxon>
        <taxon>Candidozyma</taxon>
    </lineage>
</organism>
<sequence length="1114" mass="127112">MLRSAHVVLRRYRSTSGGLKHKRSPKALSKEAIAVTKEVIEENSTKKYYDPSNVTLDFSLSNLQLVAKIVDASNDRVAKRLEEPAKEWSKKHPIDMEDTSRRFRKMIFGGRISLKKNLSPLDVGDLVLLDRQSTLLHLVVDKPHDLKTSTYTLVNHEGEIMYAHRDQIKLRLPEVVSRTRLRPLQIVQLEKKHRGLAPIGMPDSKFSRSPEALPEGLEMGSTKSESQTSDLERSTTGDDFIMAQAASQLLTDTDVKTYVVPTPARSLISQPLIDTSIASFRKMNSFTRCLDYIHKILQYDENNNITASSRTIPIFELFEYVSKFEHRFKHLEHSDGQDEFRILNSQLGYSGIDGATLLGKKFPDSSKNDFADVDHSLSSYLGFVVSLSQNPRKWKINFHHNSKVPLSVDVLPISKSIEVADTLEFLKDDGINAFTQFYVAYCHNKRNLSKPPQYNELVNLLRDFVAGNIVEDRMLESVVSNLVRSIDDVLEKEGLKTKEVLPYSFEYSKSRALEILSTLNNDLWCNPSQWSVSLNLPTTDTSAEADMAKKYYDFVDEKFTSKEDFDKALSCNFIQDEERDIHLQEFNDEIISTNKTSSFESWITSDFHKSDPLQSIRADFPAVPIYCIDSADAHEIDDGISIEDKGRYFRFTVHVADPTSYIKQNSILSQVALKKGATVYLPEGATLMLPQLISKVCGMDAAGENRSFAIQFKVEKSAFKRYEESHSELDGKCIMDEIVSSARVKFFNFKDNAVCITYEQVNQILDDETNMRRFSKDEFEVGSREWDLFNLSRIASILKEIRGEHLGALDFPNESCKTKVDYVPRKEVCEPFFQKTEEGFKIAIVNGDADKIPVVSIQKDLNQSDSSKSQELVSNFMITANHAASAYARKREIPIILRTQELRLSNAVSREINEIMKRHRDKDGAAMTVQEKADLGKFMTAANYEANYRGHESLGLPSYSHFTSPLRRYADMVNHWMCADYLVNKGEMKMKKDNLFNLANHLQICSFVNKQAERSSIKFWQGSFLRFYFESLKKGKISDPIEFEFLLLSDAKRGDVRCKLAYFDSVKATIVANDLVKRRFNTGEYEVGQVIKPSFTVRKIDMIENEFAVELECT</sequence>
<dbReference type="VEuPathDB" id="FungiDB:CJI97_005602"/>
<protein>
    <recommendedName>
        <fullName evidence="3">RNB domain-containing protein</fullName>
    </recommendedName>
</protein>
<dbReference type="EMBL" id="CP076752">
    <property type="protein sequence ID" value="QWW24450.1"/>
    <property type="molecule type" value="Genomic_DNA"/>
</dbReference>
<dbReference type="Pfam" id="PF00773">
    <property type="entry name" value="RNB"/>
    <property type="match status" value="1"/>
</dbReference>
<dbReference type="Proteomes" id="UP000825438">
    <property type="component" value="Chromosome IV"/>
</dbReference>
<dbReference type="VEuPathDB" id="FungiDB:QG37_07105"/>
<dbReference type="PANTHER" id="PTHR23355:SF65">
    <property type="entry name" value="EXORIBONUCLEASE CYT-4, PUTATIVE (AFU_ORTHOLOGUE AFUA_7G01550)-RELATED"/>
    <property type="match status" value="1"/>
</dbReference>
<dbReference type="InterPro" id="IPR012340">
    <property type="entry name" value="NA-bd_OB-fold"/>
</dbReference>
<dbReference type="OMA" id="VFCIDSE"/>
<dbReference type="VEuPathDB" id="FungiDB:B9J08_005521"/>
<evidence type="ECO:0000256" key="1">
    <source>
        <dbReference type="RuleBase" id="RU003901"/>
    </source>
</evidence>
<dbReference type="InterPro" id="IPR022966">
    <property type="entry name" value="RNase_II/R_CS"/>
</dbReference>
<dbReference type="PANTHER" id="PTHR23355">
    <property type="entry name" value="RIBONUCLEASE"/>
    <property type="match status" value="1"/>
</dbReference>
<dbReference type="AlphaFoldDB" id="A0A2H0ZDW6"/>
<name>A0A2H0ZDW6_CANAR</name>
<dbReference type="SUPFAM" id="SSF50249">
    <property type="entry name" value="Nucleic acid-binding proteins"/>
    <property type="match status" value="1"/>
</dbReference>
<evidence type="ECO:0000313" key="5">
    <source>
        <dbReference type="EMBL" id="QWW24450.1"/>
    </source>
</evidence>
<reference evidence="5" key="3">
    <citation type="submission" date="2021-06" db="EMBL/GenBank/DDBJ databases">
        <title>Candida auris outbreak in lebanese hospital.</title>
        <authorList>
            <person name="Finianos M."/>
        </authorList>
    </citation>
    <scope>NUCLEOTIDE SEQUENCE</scope>
    <source>
        <strain evidence="5">CA7LBN</strain>
    </source>
</reference>